<reference evidence="2 3" key="1">
    <citation type="submission" date="2016-10" db="EMBL/GenBank/DDBJ databases">
        <authorList>
            <person name="de Groot N.N."/>
        </authorList>
    </citation>
    <scope>NUCLEOTIDE SEQUENCE [LARGE SCALE GENOMIC DNA]</scope>
    <source>
        <strain evidence="2 3">DSM 16077</strain>
    </source>
</reference>
<dbReference type="InterPro" id="IPR037171">
    <property type="entry name" value="NagB/RpiA_transferase-like"/>
</dbReference>
<dbReference type="InterPro" id="IPR026888">
    <property type="entry name" value="AcetylCoA_hyd_C"/>
</dbReference>
<dbReference type="EMBL" id="FNHG01000001">
    <property type="protein sequence ID" value="SDL63297.1"/>
    <property type="molecule type" value="Genomic_DNA"/>
</dbReference>
<dbReference type="GO" id="GO:0006083">
    <property type="term" value="P:acetate metabolic process"/>
    <property type="evidence" value="ECO:0007669"/>
    <property type="project" value="InterPro"/>
</dbReference>
<organism evidence="2 3">
    <name type="scientific">Maricaulis salignorans</name>
    <dbReference type="NCBI Taxonomy" id="144026"/>
    <lineage>
        <taxon>Bacteria</taxon>
        <taxon>Pseudomonadati</taxon>
        <taxon>Pseudomonadota</taxon>
        <taxon>Alphaproteobacteria</taxon>
        <taxon>Maricaulales</taxon>
        <taxon>Maricaulaceae</taxon>
        <taxon>Maricaulis</taxon>
    </lineage>
</organism>
<accession>A0A1G9LNG1</accession>
<dbReference type="Gene3D" id="3.40.1080.20">
    <property type="entry name" value="Acetyl-CoA hydrolase/transferase C-terminal domain"/>
    <property type="match status" value="1"/>
</dbReference>
<dbReference type="Proteomes" id="UP000199759">
    <property type="component" value="Unassembled WGS sequence"/>
</dbReference>
<keyword evidence="3" id="KW-1185">Reference proteome</keyword>
<evidence type="ECO:0000259" key="1">
    <source>
        <dbReference type="Pfam" id="PF13336"/>
    </source>
</evidence>
<dbReference type="Gene3D" id="3.30.750.70">
    <property type="entry name" value="4-hydroxybutyrate coenzyme like domains"/>
    <property type="match status" value="1"/>
</dbReference>
<sequence length="625" mass="67612">MPARPQHHDSVDSIADAIIAAVGRRIVLALPLGLGKPNHVVNALVARAMADPALDLTIFTALTLETPALGNGLERRFLEPAMERLFGAYPPLSYAAALRDGSLPANIRVDEFFFLAGRWRGVARAQQNYICANYTDAQSYILDRGVNVVGQLVAKQAGDAGPLYSLGSNPDITPDLLKARAEGRADFMLVGQVNSQMPFMGGQSALVDAHEFAHMLDSEATDFELFSAPKRPVSLADQAIGLQAARLVPDGGTLQIGIGAVGDAVAQGLILRQTQNDVFAPLSAALHAGDCEALACEDKPFEAGLYGASEMLTDGFLQLEKADVLKREVDGAVLHAAFFLECRDFYTALRTMPEDRRQRFEMRPVSFTNTLYGGVDERRRARTDARFINSAMMVTLLGAVVSDATGDGQVVSGVGGQFDFAEQAFALDGARFIITINAVRTSRGKTVSNIVWSYPHNTIPRHRRDIVITEYGIADLRGKSDADVVAELINIADSRFQGDLLAAAKQAGKIAADYEIPAGYRNNTPERIRATLAPARAAGHLPDFPFGTDFTEVEQRLLPALERLKNASASLGSLLRLAWSGARLSARGSVDQAALERMGLERPSSFKDRFYRWMLAAALHEAAQD</sequence>
<dbReference type="GO" id="GO:0016787">
    <property type="term" value="F:hydrolase activity"/>
    <property type="evidence" value="ECO:0007669"/>
    <property type="project" value="UniProtKB-KW"/>
</dbReference>
<keyword evidence="2" id="KW-0378">Hydrolase</keyword>
<dbReference type="RefSeq" id="WP_091765160.1">
    <property type="nucleotide sequence ID" value="NZ_FNHG01000001.1"/>
</dbReference>
<dbReference type="PANTHER" id="PTHR21432">
    <property type="entry name" value="ACETYL-COA HYDROLASE-RELATED"/>
    <property type="match status" value="1"/>
</dbReference>
<proteinExistence type="predicted"/>
<dbReference type="GO" id="GO:0008775">
    <property type="term" value="F:acetate CoA-transferase activity"/>
    <property type="evidence" value="ECO:0007669"/>
    <property type="project" value="InterPro"/>
</dbReference>
<feature type="domain" description="Acetyl-CoA hydrolase/transferase C-terminal" evidence="1">
    <location>
        <begin position="345"/>
        <end position="503"/>
    </location>
</feature>
<dbReference type="OrthoDB" id="9801795at2"/>
<evidence type="ECO:0000313" key="2">
    <source>
        <dbReference type="EMBL" id="SDL63297.1"/>
    </source>
</evidence>
<dbReference type="SUPFAM" id="SSF100950">
    <property type="entry name" value="NagB/RpiA/CoA transferase-like"/>
    <property type="match status" value="1"/>
</dbReference>
<dbReference type="PANTHER" id="PTHR21432:SF20">
    <property type="entry name" value="ACETYL-COA HYDROLASE"/>
    <property type="match status" value="1"/>
</dbReference>
<gene>
    <name evidence="2" type="ORF">SAMN04488568_101125</name>
</gene>
<protein>
    <submittedName>
        <fullName evidence="2">Acyl-CoA hydrolase</fullName>
    </submittedName>
</protein>
<dbReference type="Pfam" id="PF13336">
    <property type="entry name" value="AcetylCoA_hyd_C"/>
    <property type="match status" value="1"/>
</dbReference>
<dbReference type="STRING" id="144026.SAMN04488568_101125"/>
<name>A0A1G9LNG1_9PROT</name>
<dbReference type="AlphaFoldDB" id="A0A1G9LNG1"/>
<dbReference type="Gene3D" id="3.40.1080.10">
    <property type="entry name" value="Glutaconate Coenzyme A-transferase"/>
    <property type="match status" value="1"/>
</dbReference>
<dbReference type="InterPro" id="IPR046433">
    <property type="entry name" value="ActCoA_hydro"/>
</dbReference>
<dbReference type="InterPro" id="IPR038460">
    <property type="entry name" value="AcetylCoA_hyd_C_sf"/>
</dbReference>
<evidence type="ECO:0000313" key="3">
    <source>
        <dbReference type="Proteomes" id="UP000199759"/>
    </source>
</evidence>